<protein>
    <submittedName>
        <fullName evidence="2">Uncharacterized protein</fullName>
    </submittedName>
</protein>
<dbReference type="STRING" id="910347.SAMN05421773_10629"/>
<dbReference type="Proteomes" id="UP000199207">
    <property type="component" value="Unassembled WGS sequence"/>
</dbReference>
<organism evidence="2 3">
    <name type="scientific">Streptomyces aidingensis</name>
    <dbReference type="NCBI Taxonomy" id="910347"/>
    <lineage>
        <taxon>Bacteria</taxon>
        <taxon>Bacillati</taxon>
        <taxon>Actinomycetota</taxon>
        <taxon>Actinomycetes</taxon>
        <taxon>Kitasatosporales</taxon>
        <taxon>Streptomycetaceae</taxon>
        <taxon>Streptomyces</taxon>
    </lineage>
</organism>
<evidence type="ECO:0000313" key="2">
    <source>
        <dbReference type="EMBL" id="SFC78447.1"/>
    </source>
</evidence>
<name>A0A1I1LYX6_9ACTN</name>
<reference evidence="2 3" key="1">
    <citation type="submission" date="2016-10" db="EMBL/GenBank/DDBJ databases">
        <authorList>
            <person name="de Groot N.N."/>
        </authorList>
    </citation>
    <scope>NUCLEOTIDE SEQUENCE [LARGE SCALE GENOMIC DNA]</scope>
    <source>
        <strain evidence="2 3">CGMCC 4.5739</strain>
    </source>
</reference>
<evidence type="ECO:0000256" key="1">
    <source>
        <dbReference type="SAM" id="MobiDB-lite"/>
    </source>
</evidence>
<evidence type="ECO:0000313" key="3">
    <source>
        <dbReference type="Proteomes" id="UP000199207"/>
    </source>
</evidence>
<dbReference type="EMBL" id="FOLM01000006">
    <property type="protein sequence ID" value="SFC78447.1"/>
    <property type="molecule type" value="Genomic_DNA"/>
</dbReference>
<dbReference type="AlphaFoldDB" id="A0A1I1LYX6"/>
<sequence>MFEDFPPAERARLLGLAVRGDAAADAEPSEELSESHPDNPDRPVGSSDSETGGI</sequence>
<proteinExistence type="predicted"/>
<keyword evidence="3" id="KW-1185">Reference proteome</keyword>
<gene>
    <name evidence="2" type="ORF">SAMN05421773_10629</name>
</gene>
<accession>A0A1I1LYX6</accession>
<feature type="region of interest" description="Disordered" evidence="1">
    <location>
        <begin position="19"/>
        <end position="54"/>
    </location>
</feature>